<accession>A0ACC2ZP19</accession>
<dbReference type="Proteomes" id="UP001172386">
    <property type="component" value="Unassembled WGS sequence"/>
</dbReference>
<dbReference type="EMBL" id="JAPDRQ010000441">
    <property type="protein sequence ID" value="KAJ9649202.1"/>
    <property type="molecule type" value="Genomic_DNA"/>
</dbReference>
<comment type="caution">
    <text evidence="1">The sequence shown here is derived from an EMBL/GenBank/DDBJ whole genome shotgun (WGS) entry which is preliminary data.</text>
</comment>
<proteinExistence type="predicted"/>
<organism evidence="1 2">
    <name type="scientific">Neophaeococcomyces mojaviensis</name>
    <dbReference type="NCBI Taxonomy" id="3383035"/>
    <lineage>
        <taxon>Eukaryota</taxon>
        <taxon>Fungi</taxon>
        <taxon>Dikarya</taxon>
        <taxon>Ascomycota</taxon>
        <taxon>Pezizomycotina</taxon>
        <taxon>Eurotiomycetes</taxon>
        <taxon>Chaetothyriomycetidae</taxon>
        <taxon>Chaetothyriales</taxon>
        <taxon>Chaetothyriales incertae sedis</taxon>
        <taxon>Neophaeococcomyces</taxon>
    </lineage>
</organism>
<evidence type="ECO:0000313" key="2">
    <source>
        <dbReference type="Proteomes" id="UP001172386"/>
    </source>
</evidence>
<gene>
    <name evidence="1" type="ORF">H2198_010887</name>
</gene>
<keyword evidence="2" id="KW-1185">Reference proteome</keyword>
<name>A0ACC2ZP19_9EURO</name>
<sequence length="268" mass="30687">MPVKLCYALRQKPHLTTSEFQQIWKEQYGPLVASLQTTLKISKYTQIHRVPGDIDTIIRAAKPMLINKDAAPFDVVDEYSFDSSMEDFIKTIGDIQAAWKPLLDLEASVIDPSGSHISFVYEQPQVMKDPYDNVMASPYNHILRIHVFAEMRDNDAAYEHWSAEHGPIVRRWAASSGVHKYVQNHPRNSGRISPVLDAIRKERGVDTSSTHTWYASCWVEDNLLSRADPIATRATLEIDEDEQSGWMKHGTMNWMIGKDYIFVDKHRA</sequence>
<evidence type="ECO:0000313" key="1">
    <source>
        <dbReference type="EMBL" id="KAJ9649202.1"/>
    </source>
</evidence>
<reference evidence="1" key="1">
    <citation type="submission" date="2022-10" db="EMBL/GenBank/DDBJ databases">
        <title>Culturing micro-colonial fungi from biological soil crusts in the Mojave desert and describing Neophaeococcomyces mojavensis, and introducing the new genera and species Taxawa tesnikishii.</title>
        <authorList>
            <person name="Kurbessoian T."/>
            <person name="Stajich J.E."/>
        </authorList>
    </citation>
    <scope>NUCLEOTIDE SEQUENCE</scope>
    <source>
        <strain evidence="1">JES_112</strain>
    </source>
</reference>
<protein>
    <submittedName>
        <fullName evidence="1">Uncharacterized protein</fullName>
    </submittedName>
</protein>